<organism evidence="1 2">
    <name type="scientific">Methanoculleus frigidifontis</name>
    <dbReference type="NCBI Taxonomy" id="2584085"/>
    <lineage>
        <taxon>Archaea</taxon>
        <taxon>Methanobacteriati</taxon>
        <taxon>Methanobacteriota</taxon>
        <taxon>Stenosarchaea group</taxon>
        <taxon>Methanomicrobia</taxon>
        <taxon>Methanomicrobiales</taxon>
        <taxon>Methanomicrobiaceae</taxon>
        <taxon>Methanoculleus</taxon>
    </lineage>
</organism>
<sequence>NMDWTSIVLHGTAAKLGKYGYSRDHRPDKKQITVGVTELADPCQRRNKPHDARVATSIPY</sequence>
<keyword evidence="2" id="KW-1185">Reference proteome</keyword>
<accession>A0ABT8ME63</accession>
<evidence type="ECO:0000313" key="2">
    <source>
        <dbReference type="Proteomes" id="UP001168338"/>
    </source>
</evidence>
<proteinExistence type="predicted"/>
<dbReference type="EMBL" id="VCYH01000020">
    <property type="protein sequence ID" value="MDN7026232.1"/>
    <property type="molecule type" value="Genomic_DNA"/>
</dbReference>
<name>A0ABT8ME63_9EURY</name>
<comment type="caution">
    <text evidence="1">The sequence shown here is derived from an EMBL/GenBank/DDBJ whole genome shotgun (WGS) entry which is preliminary data.</text>
</comment>
<protein>
    <submittedName>
        <fullName evidence="1">Uncharacterized protein</fullName>
    </submittedName>
</protein>
<gene>
    <name evidence="1" type="ORF">FGU65_15325</name>
</gene>
<feature type="non-terminal residue" evidence="1">
    <location>
        <position position="1"/>
    </location>
</feature>
<dbReference type="Proteomes" id="UP001168338">
    <property type="component" value="Unassembled WGS sequence"/>
</dbReference>
<dbReference type="RefSeq" id="WP_301665449.1">
    <property type="nucleotide sequence ID" value="NZ_VCYH01000020.1"/>
</dbReference>
<evidence type="ECO:0000313" key="1">
    <source>
        <dbReference type="EMBL" id="MDN7026232.1"/>
    </source>
</evidence>
<reference evidence="1" key="1">
    <citation type="submission" date="2019-05" db="EMBL/GenBank/DDBJ databases">
        <title>Methanoculleus sp. FWC-SCC1, a methanogenic archaeon isolated from deep marine cold seep.</title>
        <authorList>
            <person name="Chen Y.-W."/>
            <person name="Chen S.-C."/>
            <person name="Teng N.-H."/>
            <person name="Lai M.-C."/>
        </authorList>
    </citation>
    <scope>NUCLEOTIDE SEQUENCE</scope>
    <source>
        <strain evidence="1">FWC-SCC1</strain>
    </source>
</reference>